<evidence type="ECO:0000259" key="7">
    <source>
        <dbReference type="Pfam" id="PF01694"/>
    </source>
</evidence>
<evidence type="ECO:0000313" key="8">
    <source>
        <dbReference type="EMBL" id="KAK9844734.1"/>
    </source>
</evidence>
<keyword evidence="9" id="KW-1185">Reference proteome</keyword>
<evidence type="ECO:0000256" key="3">
    <source>
        <dbReference type="ARBA" id="ARBA00022692"/>
    </source>
</evidence>
<dbReference type="Proteomes" id="UP001438707">
    <property type="component" value="Unassembled WGS sequence"/>
</dbReference>
<feature type="transmembrane region" description="Helical" evidence="6">
    <location>
        <begin position="244"/>
        <end position="265"/>
    </location>
</feature>
<dbReference type="EMBL" id="JALJOS010000001">
    <property type="protein sequence ID" value="KAK9844734.1"/>
    <property type="molecule type" value="Genomic_DNA"/>
</dbReference>
<comment type="function">
    <text evidence="6">Serine protease involved in intramembrane proteolysis.</text>
</comment>
<dbReference type="EC" id="3.4.21.105" evidence="6"/>
<dbReference type="PANTHER" id="PTHR22936:SF99">
    <property type="entry name" value="RHOMBOID-LIKE PROTEASE"/>
    <property type="match status" value="1"/>
</dbReference>
<protein>
    <recommendedName>
        <fullName evidence="6">RHOMBOID-like protein</fullName>
        <ecNumber evidence="6">3.4.21.105</ecNumber>
    </recommendedName>
</protein>
<feature type="transmembrane region" description="Helical" evidence="6">
    <location>
        <begin position="301"/>
        <end position="321"/>
    </location>
</feature>
<comment type="subcellular location">
    <subcellularLocation>
        <location evidence="1 6">Membrane</location>
        <topology evidence="1 6">Multi-pass membrane protein</topology>
    </subcellularLocation>
</comment>
<dbReference type="InterPro" id="IPR002610">
    <property type="entry name" value="Peptidase_S54_rhomboid-like"/>
</dbReference>
<dbReference type="AlphaFoldDB" id="A0AAW1SGR4"/>
<keyword evidence="4 6" id="KW-1133">Transmembrane helix</keyword>
<comment type="similarity">
    <text evidence="2 6">Belongs to the peptidase S54 family.</text>
</comment>
<keyword evidence="6" id="KW-0720">Serine protease</keyword>
<dbReference type="GO" id="GO:0006508">
    <property type="term" value="P:proteolysis"/>
    <property type="evidence" value="ECO:0007669"/>
    <property type="project" value="UniProtKB-KW"/>
</dbReference>
<dbReference type="GO" id="GO:0004252">
    <property type="term" value="F:serine-type endopeptidase activity"/>
    <property type="evidence" value="ECO:0007669"/>
    <property type="project" value="InterPro"/>
</dbReference>
<dbReference type="Gene3D" id="1.20.1540.10">
    <property type="entry name" value="Rhomboid-like"/>
    <property type="match status" value="1"/>
</dbReference>
<evidence type="ECO:0000256" key="2">
    <source>
        <dbReference type="ARBA" id="ARBA00009045"/>
    </source>
</evidence>
<comment type="catalytic activity">
    <reaction evidence="6">
        <text>Cleaves type-1 transmembrane domains using a catalytic dyad composed of serine and histidine that are contributed by different transmembrane domains.</text>
        <dbReference type="EC" id="3.4.21.105"/>
    </reaction>
</comment>
<keyword evidence="6" id="KW-0378">Hydrolase</keyword>
<feature type="transmembrane region" description="Helical" evidence="6">
    <location>
        <begin position="354"/>
        <end position="376"/>
    </location>
</feature>
<keyword evidence="6" id="KW-0645">Protease</keyword>
<dbReference type="Pfam" id="PF01694">
    <property type="entry name" value="Rhomboid"/>
    <property type="match status" value="1"/>
</dbReference>
<proteinExistence type="inferred from homology"/>
<dbReference type="InterPro" id="IPR035952">
    <property type="entry name" value="Rhomboid-like_sf"/>
</dbReference>
<evidence type="ECO:0000313" key="9">
    <source>
        <dbReference type="Proteomes" id="UP001438707"/>
    </source>
</evidence>
<feature type="transmembrane region" description="Helical" evidence="6">
    <location>
        <begin position="209"/>
        <end position="232"/>
    </location>
</feature>
<evidence type="ECO:0000256" key="4">
    <source>
        <dbReference type="ARBA" id="ARBA00022989"/>
    </source>
</evidence>
<organism evidence="8 9">
    <name type="scientific">Apatococcus lobatus</name>
    <dbReference type="NCBI Taxonomy" id="904363"/>
    <lineage>
        <taxon>Eukaryota</taxon>
        <taxon>Viridiplantae</taxon>
        <taxon>Chlorophyta</taxon>
        <taxon>core chlorophytes</taxon>
        <taxon>Trebouxiophyceae</taxon>
        <taxon>Chlorellales</taxon>
        <taxon>Chlorellaceae</taxon>
        <taxon>Apatococcus</taxon>
    </lineage>
</organism>
<dbReference type="PANTHER" id="PTHR22936">
    <property type="entry name" value="RHOMBOID-RELATED"/>
    <property type="match status" value="1"/>
</dbReference>
<sequence>MADIELALTEGGAEVAEARVHVPGGHEGLAKFRGAVRAVERGQRLQHAADAVFEAPAGGRDVAGVARLAGLVEREPGRRRLLKALHKREHRRFDSFADRATTELWLTGTLVFHACTPHKLGAHRRVFTWLVTAVLVVLNVYLAGVFPAYLASVGGVDRNCLVQPGVTNALGLWRWIVPRGGFCVPHTLDAPFLVKWGAMWPPYLYNQPWRMWTALFVHQGAYHLITNLALWLLLASVIERRFGWWRLACVWFVGATGGSLFAAAFDDLSTANCGWSGGDFALLAAFVVDLAENFRLEARPILRGLFTVVLLVLLIAGSATAPDVSQWAHVGGFLAGLAPSMVIFPRLGHEHLEAWVPVAGLVWLVALFVSLPAYVFGVRVRGLQATPLQ</sequence>
<name>A0AAW1SGR4_9CHLO</name>
<dbReference type="InterPro" id="IPR022764">
    <property type="entry name" value="Peptidase_S54_rhomboid_dom"/>
</dbReference>
<keyword evidence="3 6" id="KW-0812">Transmembrane</keyword>
<reference evidence="8 9" key="1">
    <citation type="journal article" date="2024" name="Nat. Commun.">
        <title>Phylogenomics reveals the evolutionary origins of lichenization in chlorophyte algae.</title>
        <authorList>
            <person name="Puginier C."/>
            <person name="Libourel C."/>
            <person name="Otte J."/>
            <person name="Skaloud P."/>
            <person name="Haon M."/>
            <person name="Grisel S."/>
            <person name="Petersen M."/>
            <person name="Berrin J.G."/>
            <person name="Delaux P.M."/>
            <person name="Dal Grande F."/>
            <person name="Keller J."/>
        </authorList>
    </citation>
    <scope>NUCLEOTIDE SEQUENCE [LARGE SCALE GENOMIC DNA]</scope>
    <source>
        <strain evidence="8 9">SAG 2145</strain>
    </source>
</reference>
<feature type="transmembrane region" description="Helical" evidence="6">
    <location>
        <begin position="126"/>
        <end position="149"/>
    </location>
</feature>
<evidence type="ECO:0000256" key="5">
    <source>
        <dbReference type="ARBA" id="ARBA00023136"/>
    </source>
</evidence>
<feature type="domain" description="Peptidase S54 rhomboid" evidence="7">
    <location>
        <begin position="206"/>
        <end position="345"/>
    </location>
</feature>
<evidence type="ECO:0000256" key="6">
    <source>
        <dbReference type="RuleBase" id="RU362115"/>
    </source>
</evidence>
<feature type="transmembrane region" description="Helical" evidence="6">
    <location>
        <begin position="327"/>
        <end position="347"/>
    </location>
</feature>
<dbReference type="GO" id="GO:0016020">
    <property type="term" value="C:membrane"/>
    <property type="evidence" value="ECO:0007669"/>
    <property type="project" value="UniProtKB-SubCell"/>
</dbReference>
<keyword evidence="5 6" id="KW-0472">Membrane</keyword>
<comment type="caution">
    <text evidence="8">The sequence shown here is derived from an EMBL/GenBank/DDBJ whole genome shotgun (WGS) entry which is preliminary data.</text>
</comment>
<dbReference type="SUPFAM" id="SSF144091">
    <property type="entry name" value="Rhomboid-like"/>
    <property type="match status" value="1"/>
</dbReference>
<gene>
    <name evidence="8" type="ORF">WJX74_006149</name>
</gene>
<accession>A0AAW1SGR4</accession>
<comment type="caution">
    <text evidence="6">Lacks conserved residue(s) required for the propagation of feature annotation.</text>
</comment>
<evidence type="ECO:0000256" key="1">
    <source>
        <dbReference type="ARBA" id="ARBA00004141"/>
    </source>
</evidence>